<dbReference type="GO" id="GO:0046983">
    <property type="term" value="F:protein dimerization activity"/>
    <property type="evidence" value="ECO:0007669"/>
    <property type="project" value="InterPro"/>
</dbReference>
<dbReference type="Gene3D" id="1.10.10.10">
    <property type="entry name" value="Winged helix-like DNA-binding domain superfamily/Winged helix DNA-binding domain"/>
    <property type="match status" value="1"/>
</dbReference>
<dbReference type="InterPro" id="IPR001077">
    <property type="entry name" value="COMT_C"/>
</dbReference>
<keyword evidence="7" id="KW-1185">Reference proteome</keyword>
<dbReference type="PIRSF" id="PIRSF005739">
    <property type="entry name" value="O-mtase"/>
    <property type="match status" value="1"/>
</dbReference>
<dbReference type="Pfam" id="PF00891">
    <property type="entry name" value="Methyltransf_2"/>
    <property type="match status" value="1"/>
</dbReference>
<comment type="caution">
    <text evidence="6">The sequence shown here is derived from an EMBL/GenBank/DDBJ whole genome shotgun (WGS) entry which is preliminary data.</text>
</comment>
<keyword evidence="1 6" id="KW-0489">Methyltransferase</keyword>
<evidence type="ECO:0000256" key="2">
    <source>
        <dbReference type="ARBA" id="ARBA00022679"/>
    </source>
</evidence>
<dbReference type="PANTHER" id="PTHR43712:SF2">
    <property type="entry name" value="O-METHYLTRANSFERASE CICE"/>
    <property type="match status" value="1"/>
</dbReference>
<evidence type="ECO:0000256" key="3">
    <source>
        <dbReference type="ARBA" id="ARBA00022691"/>
    </source>
</evidence>
<dbReference type="InterPro" id="IPR036390">
    <property type="entry name" value="WH_DNA-bd_sf"/>
</dbReference>
<keyword evidence="3" id="KW-0949">S-adenosyl-L-methionine</keyword>
<reference evidence="6 7" key="1">
    <citation type="submission" date="2019-06" db="EMBL/GenBank/DDBJ databases">
        <title>Whole genome shotgun sequence of Streptomyces cacaoi subsp. cacaoi NBRC 12748.</title>
        <authorList>
            <person name="Hosoyama A."/>
            <person name="Uohara A."/>
            <person name="Ohji S."/>
            <person name="Ichikawa N."/>
        </authorList>
    </citation>
    <scope>NUCLEOTIDE SEQUENCE [LARGE SCALE GENOMIC DNA]</scope>
    <source>
        <strain evidence="6 7">NBRC 12748</strain>
    </source>
</reference>
<dbReference type="Proteomes" id="UP000319210">
    <property type="component" value="Unassembled WGS sequence"/>
</dbReference>
<dbReference type="InterPro" id="IPR012967">
    <property type="entry name" value="COMT_dimerisation"/>
</dbReference>
<evidence type="ECO:0000259" key="4">
    <source>
        <dbReference type="Pfam" id="PF00891"/>
    </source>
</evidence>
<evidence type="ECO:0000313" key="7">
    <source>
        <dbReference type="Proteomes" id="UP000319210"/>
    </source>
</evidence>
<dbReference type="InterPro" id="IPR029063">
    <property type="entry name" value="SAM-dependent_MTases_sf"/>
</dbReference>
<dbReference type="Gene3D" id="1.10.287.1350">
    <property type="match status" value="1"/>
</dbReference>
<dbReference type="PANTHER" id="PTHR43712">
    <property type="entry name" value="PUTATIVE (AFU_ORTHOLOGUE AFUA_4G14580)-RELATED"/>
    <property type="match status" value="1"/>
</dbReference>
<dbReference type="SUPFAM" id="SSF46785">
    <property type="entry name" value="Winged helix' DNA-binding domain"/>
    <property type="match status" value="1"/>
</dbReference>
<dbReference type="EMBL" id="BJMM01000002">
    <property type="protein sequence ID" value="GEB47962.1"/>
    <property type="molecule type" value="Genomic_DNA"/>
</dbReference>
<dbReference type="AlphaFoldDB" id="A0A4Y3QRZ6"/>
<sequence>MATEIPPQVRDLLKKADLLPPTAIRIAATLRIADHIADGVRDAAGIAERAGAQRVPMERLLRYLATIDVLCETDDGGYDVTGTGALLRSGAGLREALDIDGLMGRGESATPFLLHTLRTGKSAYAGVHGREYWEDVNAEPVFREQLKALGHSGLAWEGERIVKEYPWSGVGHVVDVGGNKGQLLIALLSEFSHLRGTLVELPNLVELATEDFARAGLQDRCTAVVGDFFAELPAGADVYVLSGVLADWDDEDAVRILRRCAEACGTRGRILLADIDLVLDMPDPADQAAAELRTMATVPGIGRDVDGVKELAGRAGLDITWQGEASAIRSLLELTPRTGTAQAAPDGGA</sequence>
<dbReference type="InterPro" id="IPR016461">
    <property type="entry name" value="COMT-like"/>
</dbReference>
<dbReference type="OrthoDB" id="4145676at2"/>
<name>A0A4Y3QRZ6_STRCI</name>
<gene>
    <name evidence="6" type="ORF">SCA03_05130</name>
</gene>
<evidence type="ECO:0000313" key="6">
    <source>
        <dbReference type="EMBL" id="GEB47962.1"/>
    </source>
</evidence>
<proteinExistence type="predicted"/>
<dbReference type="RefSeq" id="WP_086817892.1">
    <property type="nucleotide sequence ID" value="NZ_BJMM01000002.1"/>
</dbReference>
<evidence type="ECO:0000259" key="5">
    <source>
        <dbReference type="Pfam" id="PF08100"/>
    </source>
</evidence>
<accession>A0A4Y3QRZ6</accession>
<protein>
    <submittedName>
        <fullName evidence="6">Methyltransferase</fullName>
    </submittedName>
</protein>
<dbReference type="PROSITE" id="PS51683">
    <property type="entry name" value="SAM_OMT_II"/>
    <property type="match status" value="1"/>
</dbReference>
<dbReference type="GO" id="GO:0008171">
    <property type="term" value="F:O-methyltransferase activity"/>
    <property type="evidence" value="ECO:0007669"/>
    <property type="project" value="InterPro"/>
</dbReference>
<dbReference type="InterPro" id="IPR036388">
    <property type="entry name" value="WH-like_DNA-bd_sf"/>
</dbReference>
<organism evidence="6 7">
    <name type="scientific">Streptomyces cacaoi</name>
    <dbReference type="NCBI Taxonomy" id="1898"/>
    <lineage>
        <taxon>Bacteria</taxon>
        <taxon>Bacillati</taxon>
        <taxon>Actinomycetota</taxon>
        <taxon>Actinomycetes</taxon>
        <taxon>Kitasatosporales</taxon>
        <taxon>Streptomycetaceae</taxon>
        <taxon>Streptomyces</taxon>
    </lineage>
</organism>
<keyword evidence="2 6" id="KW-0808">Transferase</keyword>
<feature type="domain" description="O-methyltransferase C-terminal" evidence="4">
    <location>
        <begin position="116"/>
        <end position="316"/>
    </location>
</feature>
<dbReference type="SUPFAM" id="SSF53335">
    <property type="entry name" value="S-adenosyl-L-methionine-dependent methyltransferases"/>
    <property type="match status" value="1"/>
</dbReference>
<dbReference type="GO" id="GO:0032259">
    <property type="term" value="P:methylation"/>
    <property type="evidence" value="ECO:0007669"/>
    <property type="project" value="UniProtKB-KW"/>
</dbReference>
<feature type="domain" description="O-methyltransferase dimerisation" evidence="5">
    <location>
        <begin position="21"/>
        <end position="85"/>
    </location>
</feature>
<evidence type="ECO:0000256" key="1">
    <source>
        <dbReference type="ARBA" id="ARBA00022603"/>
    </source>
</evidence>
<dbReference type="Pfam" id="PF08100">
    <property type="entry name" value="Dimerisation"/>
    <property type="match status" value="1"/>
</dbReference>
<dbReference type="Gene3D" id="3.40.50.150">
    <property type="entry name" value="Vaccinia Virus protein VP39"/>
    <property type="match status" value="1"/>
</dbReference>